<evidence type="ECO:0000313" key="1">
    <source>
        <dbReference type="EMBL" id="RLV48175.1"/>
    </source>
</evidence>
<name>A0A3L8NYD8_9ACTN</name>
<comment type="caution">
    <text evidence="1">The sequence shown here is derived from an EMBL/GenBank/DDBJ whole genome shotgun (WGS) entry which is preliminary data.</text>
</comment>
<gene>
    <name evidence="1" type="ORF">D9V37_19075</name>
</gene>
<proteinExistence type="predicted"/>
<dbReference type="OrthoDB" id="3816256at2"/>
<keyword evidence="2" id="KW-1185">Reference proteome</keyword>
<evidence type="ECO:0008006" key="3">
    <source>
        <dbReference type="Google" id="ProtNLM"/>
    </source>
</evidence>
<dbReference type="Proteomes" id="UP000281708">
    <property type="component" value="Unassembled WGS sequence"/>
</dbReference>
<dbReference type="AlphaFoldDB" id="A0A3L8NYD8"/>
<accession>A0A3L8NYD8</accession>
<reference evidence="1 2" key="1">
    <citation type="submission" date="2018-10" db="EMBL/GenBank/DDBJ databases">
        <title>Marmoricola sp. 4Q3S-7 whole genome shotgun sequence.</title>
        <authorList>
            <person name="Li F."/>
        </authorList>
    </citation>
    <scope>NUCLEOTIDE SEQUENCE [LARGE SCALE GENOMIC DNA]</scope>
    <source>
        <strain evidence="1 2">4Q3S-7</strain>
    </source>
</reference>
<sequence length="697" mass="75224">MNYPVPDGGGGGGGGRLSQINITAFRSMVTELESAESTITGTIGSAKTSLGRLWLGTDGFEKGTAVATWIQHEIPGLKRRLAMAEEISGSSPGLPDSVSIDESALLDLTPAQSRAYAAKAAKILKSGWPDPDQVGQLNALLHTYGDDPYFANALAKAVPPREIATYIANMTPGERLVGGVSKEDYSQLLDGLAGTMGLASRGTGDLAMPSSWTADWVDKMTMPKFDGDPDDPEAYRRNDDDFAHRGALWLLLSRGHWSTSFLQQTTKTFAAEDARGLLPGIPPPGSLYIAITPDGKRFTDPMVALMGALVNNPQAAHWAFTQGGTTQVPFPKDGEDAHGEVQTFLYNLLHEHRFGDDDSSGPNTVMLALRAAMTWKRDQSIIDSAQNLQKSMQQQKEVWDEKPWYAKWGHTVLDLIGLIPFVGIPADVVSTAWYGAEGDWVNAGLSAASLIPFAGDIAGAGKLFARGTKLAETLALVDRLGRNLDLDSAVGRALVKSAKIEDGVYQLNDMKALSALLRDGKAANLELRSQGLAFVTDEAGKVTQLKVYVDGAWVPVDSSNLGLKLAKYKAGDSPWDLVGLTRGEVIETALAKTEYKSWEHVGKENNGFYKGIDFYDKGEGVSLKTLDPPTARNAARIRKNIDDLAAMKEAGRTGDGRRIHDVSVDLRVRMGQENAESLRELRTYAEDAGVTLNVKPY</sequence>
<dbReference type="RefSeq" id="WP_121807680.1">
    <property type="nucleotide sequence ID" value="NZ_RDBE01000010.1"/>
</dbReference>
<protein>
    <recommendedName>
        <fullName evidence="3">Pre-toxin TG domain-containing protein</fullName>
    </recommendedName>
</protein>
<dbReference type="CDD" id="cd20745">
    <property type="entry name" value="FIX_RhsA_AHH_HNH-like"/>
    <property type="match status" value="1"/>
</dbReference>
<evidence type="ECO:0000313" key="2">
    <source>
        <dbReference type="Proteomes" id="UP000281708"/>
    </source>
</evidence>
<organism evidence="1 2">
    <name type="scientific">Nocardioides mangrovicus</name>
    <dbReference type="NCBI Taxonomy" id="2478913"/>
    <lineage>
        <taxon>Bacteria</taxon>
        <taxon>Bacillati</taxon>
        <taxon>Actinomycetota</taxon>
        <taxon>Actinomycetes</taxon>
        <taxon>Propionibacteriales</taxon>
        <taxon>Nocardioidaceae</taxon>
        <taxon>Nocardioides</taxon>
    </lineage>
</organism>
<dbReference type="EMBL" id="RDBE01000010">
    <property type="protein sequence ID" value="RLV48175.1"/>
    <property type="molecule type" value="Genomic_DNA"/>
</dbReference>